<keyword evidence="5" id="KW-1133">Transmembrane helix</keyword>
<organism evidence="8 9">
    <name type="scientific">Pseudoalteromonas luteoviolacea</name>
    <dbReference type="NCBI Taxonomy" id="43657"/>
    <lineage>
        <taxon>Bacteria</taxon>
        <taxon>Pseudomonadati</taxon>
        <taxon>Pseudomonadota</taxon>
        <taxon>Gammaproteobacteria</taxon>
        <taxon>Alteromonadales</taxon>
        <taxon>Pseudoalteromonadaceae</taxon>
        <taxon>Pseudoalteromonas</taxon>
    </lineage>
</organism>
<accession>A0A0C1QPS4</accession>
<sequence length="669" mass="73339">MKLDKKLYLSFGIIVMLMVISSAVTWFQVTSLSRVTEEVHSDDVPAAIYYLQLMDEIGDMHVELLDYVVGNESKKAEFYENYDEFMDVFKSLRPLESATESDRAKMAEIERIVNEFKSRAQREVFDVYDPVTERWAFKFVDTLENSVGAELESLLDRLKEEEFADALKTTDIVEAVSDDLPGVRLYLEMVDEKGDMLASLTEFMTGELDEKEAFEEGSKRFIKYLELLRPLERKPVEVTNLNKIKQLHDELYEGAHEVFKRFDPSAKSKSIKVVHELEVLLFEKMEAILDKSTNEEKADAENALIQLDEDMQSMLTIIVVLTVVAAVGSGVVAFILSNSISSRITKVLNVASETARGNLSLQPLEHDGKDEIDGLANASNEMVESLSNLIRNVDQVASNVELSGEDIAEINQRIASLSQSSSEQSTIIASEIERMSATVAEVAQRAKDAADHAESARDLADQGGGVVRQTVEEITNAASEVQKTASTITSLGDLSAQIGDVIGVIGSIAEQTNLLALNAAIEAARAGEQGRGFAVVADEVRTLAERTTKATGEVSSTVQAIQDKTQIAVNAMNVSVEQVNNSVDLAQQAGGSLNEIVGGAQEIAGMIQSIANDTEEQATVAADMSKEIVKVDDSSKRSLSDTQNAEVAANKLKEQSAELVRLLEEFRLN</sequence>
<dbReference type="OrthoDB" id="9177152at2"/>
<evidence type="ECO:0000313" key="9">
    <source>
        <dbReference type="Proteomes" id="UP000031327"/>
    </source>
</evidence>
<feature type="transmembrane region" description="Helical" evidence="5">
    <location>
        <begin position="7"/>
        <end position="27"/>
    </location>
</feature>
<dbReference type="SUPFAM" id="SSF58104">
    <property type="entry name" value="Methyl-accepting chemotaxis protein (MCP) signaling domain"/>
    <property type="match status" value="1"/>
</dbReference>
<reference evidence="8 9" key="1">
    <citation type="submission" date="2014-12" db="EMBL/GenBank/DDBJ databases">
        <title>Draft Genome Sequence of Pseudoalteromonas luteoviolacea HI1.</title>
        <authorList>
            <person name="Asahina A.Y."/>
            <person name="Hadfield M.G."/>
        </authorList>
    </citation>
    <scope>NUCLEOTIDE SEQUENCE [LARGE SCALE GENOMIC DNA]</scope>
    <source>
        <strain evidence="8 9">HI1</strain>
    </source>
</reference>
<keyword evidence="5" id="KW-0472">Membrane</keyword>
<feature type="transmembrane region" description="Helical" evidence="5">
    <location>
        <begin position="314"/>
        <end position="336"/>
    </location>
</feature>
<dbReference type="CDD" id="cd11386">
    <property type="entry name" value="MCP_signal"/>
    <property type="match status" value="1"/>
</dbReference>
<dbReference type="InterPro" id="IPR004089">
    <property type="entry name" value="MCPsignal_dom"/>
</dbReference>
<dbReference type="PANTHER" id="PTHR32089">
    <property type="entry name" value="METHYL-ACCEPTING CHEMOTAXIS PROTEIN MCPB"/>
    <property type="match status" value="1"/>
</dbReference>
<dbReference type="GO" id="GO:0016020">
    <property type="term" value="C:membrane"/>
    <property type="evidence" value="ECO:0007669"/>
    <property type="project" value="UniProtKB-SubCell"/>
</dbReference>
<dbReference type="RefSeq" id="WP_039610112.1">
    <property type="nucleotide sequence ID" value="NZ_JWIC01000006.1"/>
</dbReference>
<keyword evidence="5" id="KW-0812">Transmembrane</keyword>
<comment type="similarity">
    <text evidence="3">Belongs to the methyl-accepting chemotaxis (MCP) protein family.</text>
</comment>
<dbReference type="PROSITE" id="PS50111">
    <property type="entry name" value="CHEMOTAXIS_TRANSDUC_2"/>
    <property type="match status" value="1"/>
</dbReference>
<dbReference type="EMBL" id="JWIC01000006">
    <property type="protein sequence ID" value="KID57052.1"/>
    <property type="molecule type" value="Genomic_DNA"/>
</dbReference>
<comment type="caution">
    <text evidence="8">The sequence shown here is derived from an EMBL/GenBank/DDBJ whole genome shotgun (WGS) entry which is preliminary data.</text>
</comment>
<evidence type="ECO:0000259" key="6">
    <source>
        <dbReference type="PROSITE" id="PS50111"/>
    </source>
</evidence>
<dbReference type="SMART" id="SM00304">
    <property type="entry name" value="HAMP"/>
    <property type="match status" value="1"/>
</dbReference>
<evidence type="ECO:0000256" key="5">
    <source>
        <dbReference type="SAM" id="Phobius"/>
    </source>
</evidence>
<evidence type="ECO:0000256" key="4">
    <source>
        <dbReference type="PROSITE-ProRule" id="PRU00284"/>
    </source>
</evidence>
<gene>
    <name evidence="8" type="ORF">JF50_14425</name>
</gene>
<name>A0A0C1QPS4_9GAMM</name>
<dbReference type="PANTHER" id="PTHR32089:SF112">
    <property type="entry name" value="LYSOZYME-LIKE PROTEIN-RELATED"/>
    <property type="match status" value="1"/>
</dbReference>
<evidence type="ECO:0000313" key="8">
    <source>
        <dbReference type="EMBL" id="KID57052.1"/>
    </source>
</evidence>
<evidence type="ECO:0000256" key="1">
    <source>
        <dbReference type="ARBA" id="ARBA00004370"/>
    </source>
</evidence>
<dbReference type="SMART" id="SM00283">
    <property type="entry name" value="MA"/>
    <property type="match status" value="1"/>
</dbReference>
<dbReference type="Gene3D" id="6.10.340.10">
    <property type="match status" value="1"/>
</dbReference>
<evidence type="ECO:0000259" key="7">
    <source>
        <dbReference type="PROSITE" id="PS50885"/>
    </source>
</evidence>
<dbReference type="Gene3D" id="1.10.287.950">
    <property type="entry name" value="Methyl-accepting chemotaxis protein"/>
    <property type="match status" value="1"/>
</dbReference>
<proteinExistence type="inferred from homology"/>
<dbReference type="Pfam" id="PF00015">
    <property type="entry name" value="MCPsignal"/>
    <property type="match status" value="1"/>
</dbReference>
<dbReference type="FunFam" id="1.10.287.950:FF:000001">
    <property type="entry name" value="Methyl-accepting chemotaxis sensory transducer"/>
    <property type="match status" value="1"/>
</dbReference>
<comment type="subcellular location">
    <subcellularLocation>
        <location evidence="1">Membrane</location>
    </subcellularLocation>
</comment>
<dbReference type="GO" id="GO:0007165">
    <property type="term" value="P:signal transduction"/>
    <property type="evidence" value="ECO:0007669"/>
    <property type="project" value="UniProtKB-KW"/>
</dbReference>
<evidence type="ECO:0000256" key="3">
    <source>
        <dbReference type="ARBA" id="ARBA00029447"/>
    </source>
</evidence>
<feature type="domain" description="HAMP" evidence="7">
    <location>
        <begin position="338"/>
        <end position="391"/>
    </location>
</feature>
<feature type="domain" description="Methyl-accepting transducer" evidence="6">
    <location>
        <begin position="396"/>
        <end position="632"/>
    </location>
</feature>
<dbReference type="CDD" id="cd06225">
    <property type="entry name" value="HAMP"/>
    <property type="match status" value="1"/>
</dbReference>
<protein>
    <recommendedName>
        <fullName evidence="10">Chemotaxis protein</fullName>
    </recommendedName>
</protein>
<dbReference type="PROSITE" id="PS50885">
    <property type="entry name" value="HAMP"/>
    <property type="match status" value="1"/>
</dbReference>
<dbReference type="GO" id="GO:0006935">
    <property type="term" value="P:chemotaxis"/>
    <property type="evidence" value="ECO:0007669"/>
    <property type="project" value="UniProtKB-ARBA"/>
</dbReference>
<dbReference type="InterPro" id="IPR003660">
    <property type="entry name" value="HAMP_dom"/>
</dbReference>
<evidence type="ECO:0000256" key="2">
    <source>
        <dbReference type="ARBA" id="ARBA00023224"/>
    </source>
</evidence>
<evidence type="ECO:0008006" key="10">
    <source>
        <dbReference type="Google" id="ProtNLM"/>
    </source>
</evidence>
<keyword evidence="2 4" id="KW-0807">Transducer</keyword>
<dbReference type="AlphaFoldDB" id="A0A0C1QPS4"/>
<dbReference type="Proteomes" id="UP000031327">
    <property type="component" value="Unassembled WGS sequence"/>
</dbReference>